<dbReference type="AlphaFoldDB" id="A0A6N4V521"/>
<evidence type="ECO:0000313" key="1">
    <source>
        <dbReference type="EMBL" id="BBX49489.1"/>
    </source>
</evidence>
<dbReference type="KEGG" id="mpof:MPOR_05150"/>
<dbReference type="EMBL" id="AP022570">
    <property type="protein sequence ID" value="BBX49489.1"/>
    <property type="molecule type" value="Genomic_DNA"/>
</dbReference>
<sequence length="428" mass="46285">MTTGRQLSARLPGTVRSVAAWDASSPILTTGVEGNDLDTTVVGAVDLNAKVLWHRRFKGKPTKPRLTRDRTVWIAHSGPQCPELTLLDVTGKIVDTCTPQCDPSEVLGSFVVLPDGFIALWLPAGQGHVAPPWLPSKWDRLRRWFPTKRARAAPGYRHARLARHDLDGRAKWSTVLPLRDIAFRGCVYIGRGTGGKILQTPPWTPRIVEAGGPTALLVSGSRVAATVRCGDSGIAVTFFVDTDTGRLIGKTAPGPTHLQAIAGPGTFLIGSQGYGVFITRRYDAAGVSTEEWPTHAQMLIDPRGVISGPESQNTSGAQYFVRFGTDGDVHRGPKLSGYHTAYPALDNNGAAVFWRDGWLQTVTANLRMRRLLELRTELMGRVLLLEDGHIVVDLAGELVIVRDPQLGPLSDGIWPCADGGLQGNPVIV</sequence>
<proteinExistence type="predicted"/>
<accession>A0A6N4V521</accession>
<organism evidence="1 2">
    <name type="scientific">Mycolicibacterium poriferae</name>
    <dbReference type="NCBI Taxonomy" id="39694"/>
    <lineage>
        <taxon>Bacteria</taxon>
        <taxon>Bacillati</taxon>
        <taxon>Actinomycetota</taxon>
        <taxon>Actinomycetes</taxon>
        <taxon>Mycobacteriales</taxon>
        <taxon>Mycobacteriaceae</taxon>
        <taxon>Mycolicibacterium</taxon>
    </lineage>
</organism>
<gene>
    <name evidence="1" type="ORF">MPOR_05150</name>
</gene>
<name>A0A6N4V521_9MYCO</name>
<reference evidence="1 2" key="1">
    <citation type="journal article" date="2019" name="Emerg. Microbes Infect.">
        <title>Comprehensive subspecies identification of 175 nontuberculous mycobacteria species based on 7547 genomic profiles.</title>
        <authorList>
            <person name="Matsumoto Y."/>
            <person name="Kinjo T."/>
            <person name="Motooka D."/>
            <person name="Nabeya D."/>
            <person name="Jung N."/>
            <person name="Uechi K."/>
            <person name="Horii T."/>
            <person name="Iida T."/>
            <person name="Fujita J."/>
            <person name="Nakamura S."/>
        </authorList>
    </citation>
    <scope>NUCLEOTIDE SEQUENCE [LARGE SCALE GENOMIC DNA]</scope>
    <source>
        <strain evidence="1 2">JCM 12603</strain>
    </source>
</reference>
<dbReference type="Proteomes" id="UP000466785">
    <property type="component" value="Chromosome"/>
</dbReference>
<protein>
    <submittedName>
        <fullName evidence="1">Uncharacterized protein</fullName>
    </submittedName>
</protein>
<keyword evidence="2" id="KW-1185">Reference proteome</keyword>
<evidence type="ECO:0000313" key="2">
    <source>
        <dbReference type="Proteomes" id="UP000466785"/>
    </source>
</evidence>